<dbReference type="InterPro" id="IPR017080">
    <property type="entry name" value="UCP036990_CBS_BON"/>
</dbReference>
<feature type="domain" description="CBS" evidence="4">
    <location>
        <begin position="10"/>
        <end position="67"/>
    </location>
</feature>
<dbReference type="PROSITE" id="PS50914">
    <property type="entry name" value="BON"/>
    <property type="match status" value="1"/>
</dbReference>
<feature type="domain" description="CBS" evidence="4">
    <location>
        <begin position="93"/>
        <end position="149"/>
    </location>
</feature>
<feature type="domain" description="BON" evidence="3">
    <location>
        <begin position="146"/>
        <end position="215"/>
    </location>
</feature>
<organism evidence="5 6">
    <name type="scientific">Lentzea miocenica</name>
    <dbReference type="NCBI Taxonomy" id="3095431"/>
    <lineage>
        <taxon>Bacteria</taxon>
        <taxon>Bacillati</taxon>
        <taxon>Actinomycetota</taxon>
        <taxon>Actinomycetes</taxon>
        <taxon>Pseudonocardiales</taxon>
        <taxon>Pseudonocardiaceae</taxon>
        <taxon>Lentzea</taxon>
    </lineage>
</organism>
<dbReference type="InterPro" id="IPR007055">
    <property type="entry name" value="BON_dom"/>
</dbReference>
<dbReference type="PIRSF" id="PIRSF036990">
    <property type="entry name" value="UCP036990_CBS_BON"/>
    <property type="match status" value="1"/>
</dbReference>
<dbReference type="PANTHER" id="PTHR43080:SF29">
    <property type="entry name" value="OS02G0818000 PROTEIN"/>
    <property type="match status" value="1"/>
</dbReference>
<dbReference type="Pfam" id="PF04972">
    <property type="entry name" value="BON"/>
    <property type="match status" value="1"/>
</dbReference>
<dbReference type="Gene3D" id="3.30.1340.30">
    <property type="match status" value="1"/>
</dbReference>
<accession>A0ABU4TBC0</accession>
<reference evidence="5 6" key="2">
    <citation type="submission" date="2023-11" db="EMBL/GenBank/DDBJ databases">
        <authorList>
            <person name="Lara A.C."/>
            <person name="Chronakova A."/>
        </authorList>
    </citation>
    <scope>NUCLEOTIDE SEQUENCE [LARGE SCALE GENOMIC DNA]</scope>
    <source>
        <strain evidence="5 6">BCCO 10_0856</strain>
    </source>
</reference>
<evidence type="ECO:0000256" key="2">
    <source>
        <dbReference type="PROSITE-ProRule" id="PRU00703"/>
    </source>
</evidence>
<dbReference type="PROSITE" id="PS51371">
    <property type="entry name" value="CBS"/>
    <property type="match status" value="2"/>
</dbReference>
<sequence>MREPTVSSLMTREVISADIESSFKELVQLLEDNKISALPVLDGGYPVGVVSEADLVPKEEFRGGTGEAPGLFAGRATKHRWEQATGLTAKDVMTSPVRSVSPDTTASSAARELAEAGVRRLFVMDGDGALVGVLSRRDLLKLYLREDDELRTTIRDEIFGRTLWTDPDTIDVEVTDGVVTLQGQLERQSEIDIADHLVRALPGVVDVHNGLRPEWNDTTHPRQTEIFG</sequence>
<dbReference type="Gene3D" id="3.10.580.10">
    <property type="entry name" value="CBS-domain"/>
    <property type="match status" value="1"/>
</dbReference>
<keyword evidence="6" id="KW-1185">Reference proteome</keyword>
<dbReference type="InterPro" id="IPR051257">
    <property type="entry name" value="Diverse_CBS-Domain"/>
</dbReference>
<evidence type="ECO:0000259" key="3">
    <source>
        <dbReference type="PROSITE" id="PS50914"/>
    </source>
</evidence>
<name>A0ABU4TBC0_9PSEU</name>
<dbReference type="Proteomes" id="UP001285521">
    <property type="component" value="Unassembled WGS sequence"/>
</dbReference>
<dbReference type="SMART" id="SM00116">
    <property type="entry name" value="CBS"/>
    <property type="match status" value="2"/>
</dbReference>
<keyword evidence="1 2" id="KW-0129">CBS domain</keyword>
<gene>
    <name evidence="5" type="ORF">SK803_33965</name>
</gene>
<dbReference type="Pfam" id="PF00571">
    <property type="entry name" value="CBS"/>
    <property type="match status" value="2"/>
</dbReference>
<evidence type="ECO:0000313" key="6">
    <source>
        <dbReference type="Proteomes" id="UP001285521"/>
    </source>
</evidence>
<dbReference type="InterPro" id="IPR046342">
    <property type="entry name" value="CBS_dom_sf"/>
</dbReference>
<dbReference type="SUPFAM" id="SSF54631">
    <property type="entry name" value="CBS-domain pair"/>
    <property type="match status" value="1"/>
</dbReference>
<dbReference type="InterPro" id="IPR000644">
    <property type="entry name" value="CBS_dom"/>
</dbReference>
<reference evidence="5 6" key="1">
    <citation type="submission" date="2023-11" db="EMBL/GenBank/DDBJ databases">
        <title>Lentzea sokolovensis, sp. nov., Lentzea kristufkii, sp. nov., and Lentzea miocenensis, sp. nov., rare actinobacteria from Sokolov Coal Basin, Miocene lacustrine sediment, Czech Republic.</title>
        <authorList>
            <person name="Lara A."/>
            <person name="Kotroba L."/>
            <person name="Nouioui I."/>
            <person name="Neumann-Schaal M."/>
            <person name="Mast Y."/>
            <person name="Chronakova A."/>
        </authorList>
    </citation>
    <scope>NUCLEOTIDE SEQUENCE [LARGE SCALE GENOMIC DNA]</scope>
    <source>
        <strain evidence="5 6">BCCO 10_0856</strain>
    </source>
</reference>
<evidence type="ECO:0000259" key="4">
    <source>
        <dbReference type="PROSITE" id="PS51371"/>
    </source>
</evidence>
<dbReference type="RefSeq" id="WP_319970274.1">
    <property type="nucleotide sequence ID" value="NZ_JAXAVW010000033.1"/>
</dbReference>
<protein>
    <submittedName>
        <fullName evidence="5">CBS domain-containing protein</fullName>
    </submittedName>
</protein>
<comment type="caution">
    <text evidence="5">The sequence shown here is derived from an EMBL/GenBank/DDBJ whole genome shotgun (WGS) entry which is preliminary data.</text>
</comment>
<dbReference type="PANTHER" id="PTHR43080">
    <property type="entry name" value="CBS DOMAIN-CONTAINING PROTEIN CBSX3, MITOCHONDRIAL"/>
    <property type="match status" value="1"/>
</dbReference>
<evidence type="ECO:0000313" key="5">
    <source>
        <dbReference type="EMBL" id="MDX8035247.1"/>
    </source>
</evidence>
<dbReference type="EMBL" id="JAXAVW010000033">
    <property type="protein sequence ID" value="MDX8035247.1"/>
    <property type="molecule type" value="Genomic_DNA"/>
</dbReference>
<evidence type="ECO:0000256" key="1">
    <source>
        <dbReference type="ARBA" id="ARBA00023122"/>
    </source>
</evidence>
<dbReference type="CDD" id="cd04586">
    <property type="entry name" value="CBS_pair_BON_assoc"/>
    <property type="match status" value="1"/>
</dbReference>
<proteinExistence type="predicted"/>